<sequence length="216" mass="23995">MIAPFHLRAGDRVPVQQSSTTCGSASLTVARMLVNPAFARWIRLGLEFEAKDEDAPDGRSVEERFAAHEQVVARRTNALVGAGGRIQLPWPRALGTPPWGAVGELEYGAAVPWADYDMTLFRFGGQGSLEKAYAELQRRVRTGRPALLYIGNAWLPRHVVLVMPASRGQELDVYEPSVGRVVDLPRRSFVDRRLRMAGWDVPWGAVWDDATDETLD</sequence>
<reference evidence="1 2" key="1">
    <citation type="journal article" date="2010" name="Stand. Genomic Sci.">
        <title>Complete genome sequence of Intrasporangium calvum type strain (7 KIP).</title>
        <authorList>
            <person name="Del Rio T.G."/>
            <person name="Chertkov O."/>
            <person name="Yasawong M."/>
            <person name="Lucas S."/>
            <person name="Deshpande S."/>
            <person name="Cheng J.F."/>
            <person name="Detter C."/>
            <person name="Tapia R."/>
            <person name="Han C."/>
            <person name="Goodwin L."/>
            <person name="Pitluck S."/>
            <person name="Liolios K."/>
            <person name="Ivanova N."/>
            <person name="Mavromatis K."/>
            <person name="Pati A."/>
            <person name="Chen A."/>
            <person name="Palaniappan K."/>
            <person name="Land M."/>
            <person name="Hauser L."/>
            <person name="Chang Y.J."/>
            <person name="Jeffries C.D."/>
            <person name="Rohde M."/>
            <person name="Pukall R."/>
            <person name="Sikorski J."/>
            <person name="Goker M."/>
            <person name="Woyke T."/>
            <person name="Bristow J."/>
            <person name="Eisen J.A."/>
            <person name="Markowitz V."/>
            <person name="Hugenholtz P."/>
            <person name="Kyrpides N.C."/>
            <person name="Klenk H.P."/>
            <person name="Lapidus A."/>
        </authorList>
    </citation>
    <scope>NUCLEOTIDE SEQUENCE [LARGE SCALE GENOMIC DNA]</scope>
    <source>
        <strain evidence="2">ATCC 23552 / DSM 43043 / JCM 3097 / NBRC 12989 / 7 KIP</strain>
    </source>
</reference>
<dbReference type="STRING" id="710696.Intca_1377"/>
<gene>
    <name evidence="1" type="ordered locus">Intca_1377</name>
</gene>
<proteinExistence type="predicted"/>
<dbReference type="EMBL" id="CP002343">
    <property type="protein sequence ID" value="ADU47893.1"/>
    <property type="molecule type" value="Genomic_DNA"/>
</dbReference>
<dbReference type="KEGG" id="ica:Intca_1377"/>
<evidence type="ECO:0008006" key="3">
    <source>
        <dbReference type="Google" id="ProtNLM"/>
    </source>
</evidence>
<evidence type="ECO:0000313" key="1">
    <source>
        <dbReference type="EMBL" id="ADU47893.1"/>
    </source>
</evidence>
<dbReference type="Proteomes" id="UP000008914">
    <property type="component" value="Chromosome"/>
</dbReference>
<dbReference type="AlphaFoldDB" id="E6S6Z8"/>
<name>E6S6Z8_INTC7</name>
<keyword evidence="2" id="KW-1185">Reference proteome</keyword>
<dbReference type="HOGENOM" id="CLU_112433_0_0_11"/>
<dbReference type="OrthoDB" id="4762866at2"/>
<accession>E6S6Z8</accession>
<dbReference type="eggNOG" id="ENOG5033Z8G">
    <property type="taxonomic scope" value="Bacteria"/>
</dbReference>
<protein>
    <recommendedName>
        <fullName evidence="3">Peptidase C39-like domain-containing protein</fullName>
    </recommendedName>
</protein>
<dbReference type="RefSeq" id="WP_013492209.1">
    <property type="nucleotide sequence ID" value="NC_014830.1"/>
</dbReference>
<evidence type="ECO:0000313" key="2">
    <source>
        <dbReference type="Proteomes" id="UP000008914"/>
    </source>
</evidence>
<organism evidence="1 2">
    <name type="scientific">Intrasporangium calvum (strain ATCC 23552 / DSM 43043 / JCM 3097 / NBRC 12989 / NCIMB 10167 / NRRL B-3866 / 7 KIP)</name>
    <dbReference type="NCBI Taxonomy" id="710696"/>
    <lineage>
        <taxon>Bacteria</taxon>
        <taxon>Bacillati</taxon>
        <taxon>Actinomycetota</taxon>
        <taxon>Actinomycetes</taxon>
        <taxon>Micrococcales</taxon>
        <taxon>Intrasporangiaceae</taxon>
        <taxon>Intrasporangium</taxon>
    </lineage>
</organism>